<reference evidence="2 3" key="1">
    <citation type="journal article" date="2015" name="BMC Genomics">
        <title>Genome mining reveals unlocked bioactive potential of marine Gram-negative bacteria.</title>
        <authorList>
            <person name="Machado H."/>
            <person name="Sonnenschein E.C."/>
            <person name="Melchiorsen J."/>
            <person name="Gram L."/>
        </authorList>
    </citation>
    <scope>NUCLEOTIDE SEQUENCE [LARGE SCALE GENOMIC DNA]</scope>
    <source>
        <strain evidence="2 3">S4054</strain>
    </source>
</reference>
<proteinExistence type="predicted"/>
<dbReference type="RefSeq" id="WP_052961149.1">
    <property type="nucleotide sequence ID" value="NZ_AUXW01000188.1"/>
</dbReference>
<feature type="domain" description="Integrase catalytic" evidence="1">
    <location>
        <begin position="4"/>
        <end position="37"/>
    </location>
</feature>
<dbReference type="Proteomes" id="UP000033434">
    <property type="component" value="Unassembled WGS sequence"/>
</dbReference>
<accession>A0A0F6A582</accession>
<comment type="caution">
    <text evidence="2">The sequence shown here is derived from an EMBL/GenBank/DDBJ whole genome shotgun (WGS) entry which is preliminary data.</text>
</comment>
<name>A0A0F6A582_9GAMM</name>
<evidence type="ECO:0000259" key="1">
    <source>
        <dbReference type="Pfam" id="PF13683"/>
    </source>
</evidence>
<gene>
    <name evidence="2" type="ORF">N479_22615</name>
</gene>
<dbReference type="InterPro" id="IPR001584">
    <property type="entry name" value="Integrase_cat-core"/>
</dbReference>
<organism evidence="2 3">
    <name type="scientific">Pseudoalteromonas luteoviolacea S4054</name>
    <dbReference type="NCBI Taxonomy" id="1129367"/>
    <lineage>
        <taxon>Bacteria</taxon>
        <taxon>Pseudomonadati</taxon>
        <taxon>Pseudomonadota</taxon>
        <taxon>Gammaproteobacteria</taxon>
        <taxon>Alteromonadales</taxon>
        <taxon>Pseudoalteromonadaceae</taxon>
        <taxon>Pseudoalteromonas</taxon>
    </lineage>
</organism>
<dbReference type="GO" id="GO:0015074">
    <property type="term" value="P:DNA integration"/>
    <property type="evidence" value="ECO:0007669"/>
    <property type="project" value="InterPro"/>
</dbReference>
<dbReference type="EMBL" id="AUXW01000188">
    <property type="protein sequence ID" value="KKE81332.1"/>
    <property type="molecule type" value="Genomic_DNA"/>
</dbReference>
<evidence type="ECO:0000313" key="2">
    <source>
        <dbReference type="EMBL" id="KKE81332.1"/>
    </source>
</evidence>
<protein>
    <recommendedName>
        <fullName evidence="1">Integrase catalytic domain-containing protein</fullName>
    </recommendedName>
</protein>
<dbReference type="PATRIC" id="fig|1129367.4.peg.4828"/>
<sequence>MDLYLFESHQQVSDITEEWLDIYNYEWPHDALGEQTPMSCTKTEAVTLCRDGIILLMNFTKAGVVTH</sequence>
<evidence type="ECO:0000313" key="3">
    <source>
        <dbReference type="Proteomes" id="UP000033434"/>
    </source>
</evidence>
<dbReference type="Pfam" id="PF13683">
    <property type="entry name" value="rve_3"/>
    <property type="match status" value="1"/>
</dbReference>
<dbReference type="AlphaFoldDB" id="A0A0F6A582"/>